<gene>
    <name evidence="1" type="ORF">CRENPOLYSF1_920005</name>
</gene>
<evidence type="ECO:0000313" key="1">
    <source>
        <dbReference type="EMBL" id="SJM96544.1"/>
    </source>
</evidence>
<reference evidence="2" key="1">
    <citation type="submission" date="2017-02" db="EMBL/GenBank/DDBJ databases">
        <authorList>
            <person name="Daims H."/>
        </authorList>
    </citation>
    <scope>NUCLEOTIDE SEQUENCE [LARGE SCALE GENOMIC DNA]</scope>
</reference>
<keyword evidence="2" id="KW-1185">Reference proteome</keyword>
<protein>
    <submittedName>
        <fullName evidence="1">Uncharacterized protein</fullName>
    </submittedName>
</protein>
<organism evidence="1 2">
    <name type="scientific">Crenothrix polyspora</name>
    <dbReference type="NCBI Taxonomy" id="360316"/>
    <lineage>
        <taxon>Bacteria</taxon>
        <taxon>Pseudomonadati</taxon>
        <taxon>Pseudomonadota</taxon>
        <taxon>Gammaproteobacteria</taxon>
        <taxon>Methylococcales</taxon>
        <taxon>Crenotrichaceae</taxon>
        <taxon>Crenothrix</taxon>
    </lineage>
</organism>
<dbReference type="EMBL" id="FUKI01000173">
    <property type="protein sequence ID" value="SJM96544.1"/>
    <property type="molecule type" value="Genomic_DNA"/>
</dbReference>
<proteinExistence type="predicted"/>
<sequence length="43" mass="4802">MVIVSNSILLLNDCGRMSYQEIVNKTMVFLKTYAAQHPAKLCG</sequence>
<evidence type="ECO:0000313" key="2">
    <source>
        <dbReference type="Proteomes" id="UP000195667"/>
    </source>
</evidence>
<dbReference type="Proteomes" id="UP000195667">
    <property type="component" value="Unassembled WGS sequence"/>
</dbReference>
<name>A0A1R4HJY9_9GAMM</name>
<accession>A0A1R4HJY9</accession>
<dbReference type="AlphaFoldDB" id="A0A1R4HJY9"/>